<dbReference type="InterPro" id="IPR025110">
    <property type="entry name" value="AMP-bd_C"/>
</dbReference>
<dbReference type="InterPro" id="IPR042099">
    <property type="entry name" value="ANL_N_sf"/>
</dbReference>
<dbReference type="EMBL" id="AEUP01000030">
    <property type="protein sequence ID" value="EGE47182.1"/>
    <property type="molecule type" value="Genomic_DNA"/>
</dbReference>
<evidence type="ECO:0000256" key="3">
    <source>
        <dbReference type="ARBA" id="ARBA00022741"/>
    </source>
</evidence>
<dbReference type="Pfam" id="PF13193">
    <property type="entry name" value="AMP-binding_C"/>
    <property type="match status" value="1"/>
</dbReference>
<dbReference type="GO" id="GO:0019427">
    <property type="term" value="P:acetyl-CoA biosynthetic process from acetate"/>
    <property type="evidence" value="ECO:0007669"/>
    <property type="project" value="UniProtKB-UniRule"/>
</dbReference>
<dbReference type="InterPro" id="IPR000873">
    <property type="entry name" value="AMP-dep_synth/lig_dom"/>
</dbReference>
<comment type="similarity">
    <text evidence="1">Belongs to the ATP-dependent AMP-binding enzyme family.</text>
</comment>
<comment type="caution">
    <text evidence="11">The sequence shown here is derived from an EMBL/GenBank/DDBJ whole genome shotgun (WGS) entry which is preliminary data.</text>
</comment>
<organism evidence="11 12">
    <name type="scientific">Acetobacter pomorum DM001</name>
    <dbReference type="NCBI Taxonomy" id="945681"/>
    <lineage>
        <taxon>Bacteria</taxon>
        <taxon>Pseudomonadati</taxon>
        <taxon>Pseudomonadota</taxon>
        <taxon>Alphaproteobacteria</taxon>
        <taxon>Acetobacterales</taxon>
        <taxon>Acetobacteraceae</taxon>
        <taxon>Acetobacter</taxon>
    </lineage>
</organism>
<accession>F1YV77</accession>
<keyword evidence="3" id="KW-0547">Nucleotide-binding</keyword>
<gene>
    <name evidence="11" type="primary">acsA</name>
    <name evidence="11" type="ORF">APO_1864</name>
</gene>
<dbReference type="Pfam" id="PF00501">
    <property type="entry name" value="AMP-binding"/>
    <property type="match status" value="1"/>
</dbReference>
<evidence type="ECO:0000256" key="5">
    <source>
        <dbReference type="ARBA" id="ARBA00022990"/>
    </source>
</evidence>
<dbReference type="Gene3D" id="3.30.300.30">
    <property type="match status" value="1"/>
</dbReference>
<evidence type="ECO:0000256" key="1">
    <source>
        <dbReference type="ARBA" id="ARBA00006432"/>
    </source>
</evidence>
<dbReference type="NCBIfam" id="NF001208">
    <property type="entry name" value="PRK00174.1"/>
    <property type="match status" value="1"/>
</dbReference>
<evidence type="ECO:0000256" key="6">
    <source>
        <dbReference type="NCBIfam" id="TIGR02188"/>
    </source>
</evidence>
<evidence type="ECO:0000313" key="12">
    <source>
        <dbReference type="Proteomes" id="UP000018454"/>
    </source>
</evidence>
<dbReference type="EC" id="6.2.1.1" evidence="6"/>
<dbReference type="GO" id="GO:0005524">
    <property type="term" value="F:ATP binding"/>
    <property type="evidence" value="ECO:0007669"/>
    <property type="project" value="UniProtKB-KW"/>
</dbReference>
<feature type="domain" description="AMP-dependent synthetase/ligase" evidence="8">
    <location>
        <begin position="127"/>
        <end position="512"/>
    </location>
</feature>
<dbReference type="Proteomes" id="UP000018454">
    <property type="component" value="Unassembled WGS sequence"/>
</dbReference>
<dbReference type="InterPro" id="IPR045851">
    <property type="entry name" value="AMP-bd_C_sf"/>
</dbReference>
<evidence type="ECO:0000313" key="11">
    <source>
        <dbReference type="EMBL" id="EGE47182.1"/>
    </source>
</evidence>
<evidence type="ECO:0000259" key="8">
    <source>
        <dbReference type="Pfam" id="PF00501"/>
    </source>
</evidence>
<feature type="domain" description="Acetyl-coenzyme A synthetase N-terminal" evidence="10">
    <location>
        <begin position="69"/>
        <end position="123"/>
    </location>
</feature>
<dbReference type="InterPro" id="IPR032387">
    <property type="entry name" value="ACAS_N"/>
</dbReference>
<evidence type="ECO:0000256" key="4">
    <source>
        <dbReference type="ARBA" id="ARBA00022840"/>
    </source>
</evidence>
<dbReference type="GO" id="GO:0003987">
    <property type="term" value="F:acetate-CoA ligase activity"/>
    <property type="evidence" value="ECO:0007669"/>
    <property type="project" value="UniProtKB-UniRule"/>
</dbReference>
<dbReference type="PANTHER" id="PTHR24095:SF14">
    <property type="entry name" value="ACETYL-COENZYME A SYNTHETASE 1"/>
    <property type="match status" value="1"/>
</dbReference>
<evidence type="ECO:0000259" key="9">
    <source>
        <dbReference type="Pfam" id="PF13193"/>
    </source>
</evidence>
<sequence length="705" mass="77188">MNHWTQALWPRFCRTSVRPIATPPEHSLSIPNNKKQKSKGDRTMSENITIPHTQYADYPALMPPAELAAMQCYARRDPDGFWLQQAKRVHWHRKPKHGFTGSFTDNVSISWFEDGLINASVCCIDKHLTDKADQVALISHREGRAEAEKITYAMLHERVCRLSNALVHLGVEEGHRVAICLPMISEAVVAMLACARIGAVHVVLFGGFSAEGIAERIIDSGAVAVITASESMRGNKIVPFKAIMDEALCKAGAESGVRAVLVVRTSDAPVPMLPGRDYDFHDFVDSFEADFVPVVMRAEAPLFMLYTSGSTGKPKAVVHATGGYMVWAAYTMGMVYHHQPGDVLWCTADVAWITGHTSVVYGPLANGGTTMISDSLPSHPAPGRWLDLVDEHKVTMLFTAPTAVRAMMADGDDVVNVRKLDSLRLLGVAGEPISPDAWLWYHDVVGKKRCPVVDTWWQTETAGIVLGPLPGVQPLKPGSASTPLPGLEMVIADTQGRPVQGPAEGSLCIARSWPGQARTIWKDHARFCQTYFSMVPGHYFTGDGARRDADGYYWITGRMDDVINIAGHRLGTAEVEDALAADHRIVESAAVGIPHPVKGQALAVFVIQRQNVATQLTEKGISRLISGMLGRYATPEAVYLVPDLPRTRSGKIVRRLLRKIASGEVENLGDLSSLNDPSIVRMLSDRVWSHMAFDEDSTSRTQARA</sequence>
<proteinExistence type="inferred from homology"/>
<name>F1YV77_9PROT</name>
<dbReference type="NCBIfam" id="TIGR02188">
    <property type="entry name" value="Ac_CoA_lig_AcsA"/>
    <property type="match status" value="1"/>
</dbReference>
<dbReference type="AlphaFoldDB" id="F1YV77"/>
<keyword evidence="4" id="KW-0067">ATP-binding</keyword>
<reference evidence="11 12" key="1">
    <citation type="journal article" date="2011" name="Science">
        <title>Drosophila microbiome modulates host developmental and metabolic homeostasis via insulin signaling.</title>
        <authorList>
            <person name="Shin S.C."/>
            <person name="Kim S.H."/>
            <person name="You H."/>
            <person name="Kim B."/>
            <person name="Kim A.C."/>
            <person name="Lee K.A."/>
            <person name="Yoon J.H."/>
            <person name="Ryu J.H."/>
            <person name="Lee W.J."/>
        </authorList>
    </citation>
    <scope>NUCLEOTIDE SEQUENCE [LARGE SCALE GENOMIC DNA]</scope>
    <source>
        <strain evidence="11 12">DM001</strain>
    </source>
</reference>
<dbReference type="GO" id="GO:0016208">
    <property type="term" value="F:AMP binding"/>
    <property type="evidence" value="ECO:0007669"/>
    <property type="project" value="InterPro"/>
</dbReference>
<evidence type="ECO:0000259" key="10">
    <source>
        <dbReference type="Pfam" id="PF16177"/>
    </source>
</evidence>
<dbReference type="PROSITE" id="PS00455">
    <property type="entry name" value="AMP_BINDING"/>
    <property type="match status" value="1"/>
</dbReference>
<evidence type="ECO:0000256" key="2">
    <source>
        <dbReference type="ARBA" id="ARBA00022598"/>
    </source>
</evidence>
<dbReference type="Gene3D" id="3.40.50.12780">
    <property type="entry name" value="N-terminal domain of ligase-like"/>
    <property type="match status" value="1"/>
</dbReference>
<feature type="domain" description="AMP-binding enzyme C-terminal" evidence="9">
    <location>
        <begin position="574"/>
        <end position="651"/>
    </location>
</feature>
<dbReference type="SUPFAM" id="SSF56801">
    <property type="entry name" value="Acetyl-CoA synthetase-like"/>
    <property type="match status" value="1"/>
</dbReference>
<feature type="region of interest" description="Disordered" evidence="7">
    <location>
        <begin position="23"/>
        <end position="43"/>
    </location>
</feature>
<keyword evidence="5" id="KW-0007">Acetylation</keyword>
<evidence type="ECO:0000256" key="7">
    <source>
        <dbReference type="SAM" id="MobiDB-lite"/>
    </source>
</evidence>
<dbReference type="Pfam" id="PF16177">
    <property type="entry name" value="ACAS_N"/>
    <property type="match status" value="1"/>
</dbReference>
<protein>
    <recommendedName>
        <fullName evidence="6">Acetate--CoA ligase</fullName>
        <ecNumber evidence="6">6.2.1.1</ecNumber>
    </recommendedName>
</protein>
<dbReference type="InterPro" id="IPR011904">
    <property type="entry name" value="Ac_CoA_lig"/>
</dbReference>
<dbReference type="FunFam" id="3.40.50.12780:FF:000001">
    <property type="entry name" value="Acetyl-coenzyme A synthetase"/>
    <property type="match status" value="1"/>
</dbReference>
<dbReference type="PANTHER" id="PTHR24095">
    <property type="entry name" value="ACETYL-COENZYME A SYNTHETASE"/>
    <property type="match status" value="1"/>
</dbReference>
<keyword evidence="2" id="KW-0436">Ligase</keyword>
<dbReference type="InterPro" id="IPR020845">
    <property type="entry name" value="AMP-binding_CS"/>
</dbReference>